<dbReference type="GO" id="GO:0071949">
    <property type="term" value="F:FAD binding"/>
    <property type="evidence" value="ECO:0007669"/>
    <property type="project" value="InterPro"/>
</dbReference>
<keyword evidence="3" id="KW-0274">FAD</keyword>
<organism evidence="7 8">
    <name type="scientific">Penicillium subrubescens</name>
    <dbReference type="NCBI Taxonomy" id="1316194"/>
    <lineage>
        <taxon>Eukaryota</taxon>
        <taxon>Fungi</taxon>
        <taxon>Dikarya</taxon>
        <taxon>Ascomycota</taxon>
        <taxon>Pezizomycotina</taxon>
        <taxon>Eurotiomycetes</taxon>
        <taxon>Eurotiomycetidae</taxon>
        <taxon>Eurotiales</taxon>
        <taxon>Aspergillaceae</taxon>
        <taxon>Penicillium</taxon>
    </lineage>
</organism>
<feature type="domain" description="FAD-binding PCMH-type" evidence="6">
    <location>
        <begin position="76"/>
        <end position="245"/>
    </location>
</feature>
<dbReference type="GO" id="GO:0016491">
    <property type="term" value="F:oxidoreductase activity"/>
    <property type="evidence" value="ECO:0007669"/>
    <property type="project" value="UniProtKB-KW"/>
</dbReference>
<sequence length="524" mass="56788">MKALLAYSISVLALAESAIATTLVGSSVTTPLGSFELNKGAACACEKLSRAYTGIITPGSANYTAQGADAYWDVRADLSPACIFLPSTEDDISKALRIFQACDAQFAVRGGGHMNYPGSNNIDGGVLLALEKFNNVKVDTDSVEVGPGLTWYDVYKALEPSGRAAIGGRLKTIGVPGLCLIGGFHYFNNKYGYAMDNVLSYDIVLGNGTQVVANRTSHPDLFWALKGGANNYGIVTKFTLKTYAIPNVSTTIQVFNESGIPDFLTAVCNIAKLDEEDPIAAGMVATVQYNATTKVASASLLGVQEGISKPPSQFANFSAIPATTRINNVTTMRQWASSLDTPKQMFRVMFSHKTMKPDQDVLVSIYKAWKDAVDQIADVEGLYPTFVTNVAPASAARIALTNGVGNVWGLEAEPYIRMFAGNNPSPRFQLIRNLVWQFSTGWAFAQDDLRIEAWSRQLIERLNAINIEKGLATDFIYMGDAGEWQDPFAGFPVENVARMRKIKASYDPLGVFSRLNWGGFKLSV</sequence>
<dbReference type="InterPro" id="IPR050416">
    <property type="entry name" value="FAD-linked_Oxidoreductase"/>
</dbReference>
<feature type="signal peptide" evidence="5">
    <location>
        <begin position="1"/>
        <end position="20"/>
    </location>
</feature>
<evidence type="ECO:0000313" key="8">
    <source>
        <dbReference type="Proteomes" id="UP000186955"/>
    </source>
</evidence>
<evidence type="ECO:0000256" key="4">
    <source>
        <dbReference type="ARBA" id="ARBA00023002"/>
    </source>
</evidence>
<dbReference type="Pfam" id="PF01565">
    <property type="entry name" value="FAD_binding_4"/>
    <property type="match status" value="1"/>
</dbReference>
<proteinExistence type="inferred from homology"/>
<dbReference type="Gene3D" id="3.30.465.10">
    <property type="match status" value="1"/>
</dbReference>
<keyword evidence="5" id="KW-0732">Signal</keyword>
<dbReference type="PANTHER" id="PTHR42973">
    <property type="entry name" value="BINDING OXIDOREDUCTASE, PUTATIVE (AFU_ORTHOLOGUE AFUA_1G17690)-RELATED"/>
    <property type="match status" value="1"/>
</dbReference>
<evidence type="ECO:0000256" key="3">
    <source>
        <dbReference type="ARBA" id="ARBA00022827"/>
    </source>
</evidence>
<dbReference type="InterPro" id="IPR016166">
    <property type="entry name" value="FAD-bd_PCMH"/>
</dbReference>
<dbReference type="SUPFAM" id="SSF56176">
    <property type="entry name" value="FAD-binding/transporter-associated domain-like"/>
    <property type="match status" value="1"/>
</dbReference>
<dbReference type="EMBL" id="MNBE01000642">
    <property type="protein sequence ID" value="OKP00937.1"/>
    <property type="molecule type" value="Genomic_DNA"/>
</dbReference>
<comment type="caution">
    <text evidence="7">The sequence shown here is derived from an EMBL/GenBank/DDBJ whole genome shotgun (WGS) entry which is preliminary data.</text>
</comment>
<evidence type="ECO:0000256" key="1">
    <source>
        <dbReference type="ARBA" id="ARBA00005466"/>
    </source>
</evidence>
<accession>A0A1Q5TL69</accession>
<dbReference type="PANTHER" id="PTHR42973:SF53">
    <property type="entry name" value="FAD-BINDING PCMH-TYPE DOMAIN-CONTAINING PROTEIN-RELATED"/>
    <property type="match status" value="1"/>
</dbReference>
<gene>
    <name evidence="7" type="ORF">PENSUB_7518</name>
</gene>
<keyword evidence="4" id="KW-0560">Oxidoreductase</keyword>
<name>A0A1Q5TL69_9EURO</name>
<comment type="similarity">
    <text evidence="1">Belongs to the oxygen-dependent FAD-linked oxidoreductase family.</text>
</comment>
<dbReference type="InterPro" id="IPR016169">
    <property type="entry name" value="FAD-bd_PCMH_sub2"/>
</dbReference>
<dbReference type="Proteomes" id="UP000186955">
    <property type="component" value="Unassembled WGS sequence"/>
</dbReference>
<protein>
    <submittedName>
        <fullName evidence="7">Bifunctional solanapyrone synthase</fullName>
    </submittedName>
</protein>
<dbReference type="STRING" id="1316194.A0A1Q5TL69"/>
<evidence type="ECO:0000256" key="5">
    <source>
        <dbReference type="SAM" id="SignalP"/>
    </source>
</evidence>
<evidence type="ECO:0000259" key="6">
    <source>
        <dbReference type="PROSITE" id="PS51387"/>
    </source>
</evidence>
<dbReference type="AlphaFoldDB" id="A0A1Q5TL69"/>
<dbReference type="InterPro" id="IPR006094">
    <property type="entry name" value="Oxid_FAD_bind_N"/>
</dbReference>
<reference evidence="7 8" key="1">
    <citation type="submission" date="2016-10" db="EMBL/GenBank/DDBJ databases">
        <title>Genome sequence of the ascomycete fungus Penicillium subrubescens.</title>
        <authorList>
            <person name="De Vries R.P."/>
            <person name="Peng M."/>
            <person name="Dilokpimol A."/>
            <person name="Hilden K."/>
            <person name="Makela M.R."/>
            <person name="Grigoriev I."/>
            <person name="Riley R."/>
            <person name="Granchi Z."/>
        </authorList>
    </citation>
    <scope>NUCLEOTIDE SEQUENCE [LARGE SCALE GENOMIC DNA]</scope>
    <source>
        <strain evidence="7 8">CBS 132785</strain>
    </source>
</reference>
<evidence type="ECO:0000313" key="7">
    <source>
        <dbReference type="EMBL" id="OKP00937.1"/>
    </source>
</evidence>
<feature type="chain" id="PRO_5013361729" evidence="5">
    <location>
        <begin position="21"/>
        <end position="524"/>
    </location>
</feature>
<dbReference type="PROSITE" id="PS51387">
    <property type="entry name" value="FAD_PCMH"/>
    <property type="match status" value="1"/>
</dbReference>
<keyword evidence="2" id="KW-0285">Flavoprotein</keyword>
<evidence type="ECO:0000256" key="2">
    <source>
        <dbReference type="ARBA" id="ARBA00022630"/>
    </source>
</evidence>
<dbReference type="InterPro" id="IPR036318">
    <property type="entry name" value="FAD-bd_PCMH-like_sf"/>
</dbReference>
<keyword evidence="8" id="KW-1185">Reference proteome</keyword>